<dbReference type="Proteomes" id="UP000429607">
    <property type="component" value="Unassembled WGS sequence"/>
</dbReference>
<evidence type="ECO:0000313" key="1">
    <source>
        <dbReference type="EMBL" id="KAE8961628.1"/>
    </source>
</evidence>
<name>A0A6A3GY15_9STRA</name>
<sequence length="41" mass="4381">MRACVVRGVIGFARMRRFVSVRNGAGVRAGVRAVAVSMGEM</sequence>
<accession>A0A6A3GY15</accession>
<organism evidence="1 2">
    <name type="scientific">Phytophthora rubi</name>
    <dbReference type="NCBI Taxonomy" id="129364"/>
    <lineage>
        <taxon>Eukaryota</taxon>
        <taxon>Sar</taxon>
        <taxon>Stramenopiles</taxon>
        <taxon>Oomycota</taxon>
        <taxon>Peronosporomycetes</taxon>
        <taxon>Peronosporales</taxon>
        <taxon>Peronosporaceae</taxon>
        <taxon>Phytophthora</taxon>
    </lineage>
</organism>
<dbReference type="AlphaFoldDB" id="A0A6A3GY15"/>
<dbReference type="EMBL" id="QXFV01006380">
    <property type="protein sequence ID" value="KAE8961628.1"/>
    <property type="molecule type" value="Genomic_DNA"/>
</dbReference>
<evidence type="ECO:0000313" key="2">
    <source>
        <dbReference type="Proteomes" id="UP000429607"/>
    </source>
</evidence>
<reference evidence="1 2" key="1">
    <citation type="submission" date="2018-09" db="EMBL/GenBank/DDBJ databases">
        <title>Genomic investigation of the strawberry pathogen Phytophthora fragariae indicates pathogenicity is determined by transcriptional variation in three key races.</title>
        <authorList>
            <person name="Adams T.M."/>
            <person name="Armitage A.D."/>
            <person name="Sobczyk M.K."/>
            <person name="Bates H.J."/>
            <person name="Dunwell J.M."/>
            <person name="Nellist C.F."/>
            <person name="Harrison R.J."/>
        </authorList>
    </citation>
    <scope>NUCLEOTIDE SEQUENCE [LARGE SCALE GENOMIC DNA]</scope>
    <source>
        <strain evidence="1 2">SCRP249</strain>
    </source>
</reference>
<comment type="caution">
    <text evidence="1">The sequence shown here is derived from an EMBL/GenBank/DDBJ whole genome shotgun (WGS) entry which is preliminary data.</text>
</comment>
<proteinExistence type="predicted"/>
<protein>
    <submittedName>
        <fullName evidence="1">Uncharacterized protein</fullName>
    </submittedName>
</protein>
<gene>
    <name evidence="1" type="ORF">PR001_g29982</name>
</gene>